<name>Q4ZG74_HUMAN</name>
<comment type="interaction">
    <interactant intactId="EBI-10241963">
        <id>Q4ZG74</id>
    </interactant>
    <interactant intactId="EBI-10171697">
        <id>Q6A162</id>
        <label>KRT40</label>
    </interactant>
    <organismsDiffer>false</organismsDiffer>
    <experiments>3</experiments>
</comment>
<proteinExistence type="evidence at protein level"/>
<reference evidence="1" key="4">
    <citation type="submission" date="2005-04" db="EMBL/GenBank/DDBJ databases">
        <authorList>
            <person name="Wilson R.K."/>
        </authorList>
    </citation>
    <scope>NUCLEOTIDE SEQUENCE</scope>
</reference>
<dbReference type="EMBL" id="AC009404">
    <property type="protein sequence ID" value="AAX88948.1"/>
    <property type="molecule type" value="Genomic_DNA"/>
</dbReference>
<comment type="interaction">
    <interactant intactId="EBI-10241963">
        <id>Q4ZG74</id>
    </interactant>
    <interactant intactId="EBI-945833">
        <id>Q7Z3S9</id>
        <label>NOTCH2NLA</label>
    </interactant>
    <organismsDiffer>false</organismsDiffer>
    <experiments>3</experiments>
</comment>
<sequence>MFHASLTSVPIACPCPVALRNKSKGLSYHTLPSI</sequence>
<evidence type="ECO:0000313" key="1">
    <source>
        <dbReference type="EMBL" id="AAX88948.1"/>
    </source>
</evidence>
<reference evidence="1" key="2">
    <citation type="submission" date="2000-07" db="EMBL/GenBank/DDBJ databases">
        <authorList>
            <person name="Waterston R.H."/>
        </authorList>
    </citation>
    <scope>NUCLEOTIDE SEQUENCE</scope>
</reference>
<protein>
    <submittedName>
        <fullName evidence="1">Uncharacterized protein MGC13033</fullName>
    </submittedName>
</protein>
<dbReference type="IntAct" id="Q4ZG74">
    <property type="interactions" value="3"/>
</dbReference>
<dbReference type="AlphaFoldDB" id="Q4ZG74"/>
<accession>Q4ZG74</accession>
<gene>
    <name evidence="1" type="primary">MGC13033</name>
</gene>
<comment type="interaction">
    <interactant intactId="EBI-10241963">
        <id>Q4ZG74</id>
    </interactant>
    <interactant intactId="EBI-948001">
        <id>Q15323</id>
        <label>KRT31</label>
    </interactant>
    <organismsDiffer>false</organismsDiffer>
    <experiments>3</experiments>
</comment>
<reference evidence="1" key="1">
    <citation type="submission" date="1999-08" db="EMBL/GenBank/DDBJ databases">
        <title>The sequence of Homo sapiens BAC clone RP11-28H22.</title>
        <authorList>
            <person name="Cordes M."/>
            <person name="Walker C."/>
            <person name="Stoneking T."/>
            <person name="Reitz L."/>
        </authorList>
    </citation>
    <scope>NUCLEOTIDE SEQUENCE</scope>
</reference>
<organism evidence="1">
    <name type="scientific">Homo sapiens</name>
    <name type="common">Human</name>
    <dbReference type="NCBI Taxonomy" id="9606"/>
    <lineage>
        <taxon>Eukaryota</taxon>
        <taxon>Metazoa</taxon>
        <taxon>Chordata</taxon>
        <taxon>Craniata</taxon>
        <taxon>Vertebrata</taxon>
        <taxon>Euteleostomi</taxon>
        <taxon>Mammalia</taxon>
        <taxon>Eutheria</taxon>
        <taxon>Euarchontoglires</taxon>
        <taxon>Primates</taxon>
        <taxon>Haplorrhini</taxon>
        <taxon>Catarrhini</taxon>
        <taxon>Hominidae</taxon>
        <taxon>Homo</taxon>
    </lineage>
</organism>
<reference evidence="1" key="3">
    <citation type="submission" date="2000-10" db="EMBL/GenBank/DDBJ databases">
        <authorList>
            <person name="Waterston R."/>
        </authorList>
    </citation>
    <scope>NUCLEOTIDE SEQUENCE</scope>
</reference>